<organism evidence="1 2">
    <name type="scientific">[Ruminococcus] lactaris</name>
    <dbReference type="NCBI Taxonomy" id="46228"/>
    <lineage>
        <taxon>Bacteria</taxon>
        <taxon>Bacillati</taxon>
        <taxon>Bacillota</taxon>
        <taxon>Clostridia</taxon>
        <taxon>Lachnospirales</taxon>
        <taxon>Lachnospiraceae</taxon>
        <taxon>Mediterraneibacter</taxon>
    </lineage>
</organism>
<accession>A0A3E4LGN7</accession>
<dbReference type="InterPro" id="IPR009229">
    <property type="entry name" value="AgrD"/>
</dbReference>
<evidence type="ECO:0000313" key="2">
    <source>
        <dbReference type="Proteomes" id="UP000260793"/>
    </source>
</evidence>
<reference evidence="1 2" key="1">
    <citation type="submission" date="2018-08" db="EMBL/GenBank/DDBJ databases">
        <title>A genome reference for cultivated species of the human gut microbiota.</title>
        <authorList>
            <person name="Zou Y."/>
            <person name="Xue W."/>
            <person name="Luo G."/>
        </authorList>
    </citation>
    <scope>NUCLEOTIDE SEQUENCE [LARGE SCALE GENOMIC DNA]</scope>
    <source>
        <strain evidence="1 2">TF11-7</strain>
    </source>
</reference>
<dbReference type="EMBL" id="QSQN01000082">
    <property type="protein sequence ID" value="RGK35481.1"/>
    <property type="molecule type" value="Genomic_DNA"/>
</dbReference>
<name>A0A3E4LGN7_9FIRM</name>
<dbReference type="RefSeq" id="WP_092073637.1">
    <property type="nucleotide sequence ID" value="NZ_QSQN01000082.1"/>
</dbReference>
<sequence>MLKKIKLIKKNANVRLLSSIASFALLITTIASNQRCWYVMYEDSLPKGHEKLKKSHFYF</sequence>
<evidence type="ECO:0000313" key="1">
    <source>
        <dbReference type="EMBL" id="RGK35481.1"/>
    </source>
</evidence>
<gene>
    <name evidence="1" type="ORF">DXD17_14660</name>
</gene>
<dbReference type="NCBIfam" id="TIGR04223">
    <property type="entry name" value="quorum_AgrD"/>
    <property type="match status" value="1"/>
</dbReference>
<dbReference type="Proteomes" id="UP000260793">
    <property type="component" value="Unassembled WGS sequence"/>
</dbReference>
<proteinExistence type="predicted"/>
<protein>
    <submittedName>
        <fullName evidence="1">Cyclic lactone autoinducer peptide</fullName>
    </submittedName>
</protein>
<dbReference type="AlphaFoldDB" id="A0A3E4LGN7"/>
<comment type="caution">
    <text evidence="1">The sequence shown here is derived from an EMBL/GenBank/DDBJ whole genome shotgun (WGS) entry which is preliminary data.</text>
</comment>